<dbReference type="Gene3D" id="2.60.40.150">
    <property type="entry name" value="C2 domain"/>
    <property type="match status" value="1"/>
</dbReference>
<dbReference type="InterPro" id="IPR035023">
    <property type="entry name" value="PLC-gamma_C-SH2"/>
</dbReference>
<dbReference type="SMART" id="SM00149">
    <property type="entry name" value="PLCYc"/>
    <property type="match status" value="1"/>
</dbReference>
<proteinExistence type="predicted"/>
<dbReference type="Gene3D" id="1.10.238.10">
    <property type="entry name" value="EF-hand"/>
    <property type="match status" value="1"/>
</dbReference>
<dbReference type="PANTHER" id="PTHR10336">
    <property type="entry name" value="PHOSPHOINOSITIDE-SPECIFIC PHOSPHOLIPASE C FAMILY PROTEIN"/>
    <property type="match status" value="1"/>
</dbReference>
<evidence type="ECO:0000256" key="1">
    <source>
        <dbReference type="ARBA" id="ARBA00022443"/>
    </source>
</evidence>
<dbReference type="SMART" id="SM00252">
    <property type="entry name" value="SH2"/>
    <property type="match status" value="1"/>
</dbReference>
<keyword evidence="6" id="KW-0443">Lipid metabolism</keyword>
<dbReference type="InterPro" id="IPR001192">
    <property type="entry name" value="PI-PLC_fam"/>
</dbReference>
<dbReference type="GO" id="GO:0004435">
    <property type="term" value="F:phosphatidylinositol-4,5-bisphosphate phospholipase C activity"/>
    <property type="evidence" value="ECO:0000318"/>
    <property type="project" value="GO_Central"/>
</dbReference>
<dbReference type="Proteomes" id="UP000000305">
    <property type="component" value="Unassembled WGS sequence"/>
</dbReference>
<dbReference type="FunFam" id="1.10.238.10:FF:000792">
    <property type="entry name" value="Phosphoinositide phospholipase C"/>
    <property type="match status" value="1"/>
</dbReference>
<dbReference type="PROSITE" id="PS50003">
    <property type="entry name" value="PH_DOMAIN"/>
    <property type="match status" value="1"/>
</dbReference>
<dbReference type="CDD" id="cd08558">
    <property type="entry name" value="PI-PLCc_eukaryota"/>
    <property type="match status" value="1"/>
</dbReference>
<feature type="domain" description="SH2" evidence="7">
    <location>
        <begin position="430"/>
        <end position="519"/>
    </location>
</feature>
<dbReference type="FunFam" id="3.20.20.190:FF:000083">
    <property type="entry name" value="Phosphoinositide phospholipase C"/>
    <property type="match status" value="1"/>
</dbReference>
<evidence type="ECO:0000259" key="8">
    <source>
        <dbReference type="PROSITE" id="PS50002"/>
    </source>
</evidence>
<evidence type="ECO:0000259" key="11">
    <source>
        <dbReference type="PROSITE" id="PS50008"/>
    </source>
</evidence>
<dbReference type="InterPro" id="IPR001849">
    <property type="entry name" value="PH_domain"/>
</dbReference>
<dbReference type="SUPFAM" id="SSF51695">
    <property type="entry name" value="PLC-like phosphodiesterases"/>
    <property type="match status" value="1"/>
</dbReference>
<keyword evidence="4" id="KW-0727">SH2 domain</keyword>
<feature type="domain" description="SH3" evidence="8">
    <location>
        <begin position="542"/>
        <end position="602"/>
    </location>
</feature>
<dbReference type="EC" id="3.1.4.11" evidence="6"/>
<dbReference type="Pfam" id="PF00168">
    <property type="entry name" value="C2"/>
    <property type="match status" value="1"/>
</dbReference>
<dbReference type="PRINTS" id="PR00390">
    <property type="entry name" value="PHPHLIPASEC"/>
</dbReference>
<dbReference type="SUPFAM" id="SSF47473">
    <property type="entry name" value="EF-hand"/>
    <property type="match status" value="1"/>
</dbReference>
<dbReference type="PROSITE" id="PS50001">
    <property type="entry name" value="SH2"/>
    <property type="match status" value="1"/>
</dbReference>
<dbReference type="Gene3D" id="3.20.20.190">
    <property type="entry name" value="Phosphatidylinositol (PI) phosphodiesterase"/>
    <property type="match status" value="2"/>
</dbReference>
<dbReference type="PROSITE" id="PS50002">
    <property type="entry name" value="SH3"/>
    <property type="match status" value="1"/>
</dbReference>
<dbReference type="Gene3D" id="3.30.505.10">
    <property type="entry name" value="SH2 domain"/>
    <property type="match status" value="1"/>
</dbReference>
<dbReference type="AlphaFoldDB" id="E9HXQ7"/>
<evidence type="ECO:0000259" key="9">
    <source>
        <dbReference type="PROSITE" id="PS50003"/>
    </source>
</evidence>
<dbReference type="InterPro" id="IPR036860">
    <property type="entry name" value="SH2_dom_sf"/>
</dbReference>
<keyword evidence="3" id="KW-0807">Transducer</keyword>
<dbReference type="Pfam" id="PF00018">
    <property type="entry name" value="SH3_1"/>
    <property type="match status" value="1"/>
</dbReference>
<dbReference type="Pfam" id="PF00387">
    <property type="entry name" value="PI-PLC-Y"/>
    <property type="match status" value="1"/>
</dbReference>
<evidence type="ECO:0000313" key="12">
    <source>
        <dbReference type="EMBL" id="EFX63475.1"/>
    </source>
</evidence>
<dbReference type="EMBL" id="GL733061">
    <property type="protein sequence ID" value="EFX63475.1"/>
    <property type="molecule type" value="Genomic_DNA"/>
</dbReference>
<dbReference type="GO" id="GO:0016042">
    <property type="term" value="P:lipid catabolic process"/>
    <property type="evidence" value="ECO:0007669"/>
    <property type="project" value="UniProtKB-KW"/>
</dbReference>
<dbReference type="CDD" id="cd09932">
    <property type="entry name" value="SH2_C-SH2_PLC_gamma_like"/>
    <property type="match status" value="1"/>
</dbReference>
<dbReference type="eggNOG" id="KOG1264">
    <property type="taxonomic scope" value="Eukaryota"/>
</dbReference>
<dbReference type="InterPro" id="IPR000909">
    <property type="entry name" value="PLipase_C_PInositol-sp_X_dom"/>
</dbReference>
<dbReference type="STRING" id="6669.E9HXQ7"/>
<dbReference type="InterPro" id="IPR000008">
    <property type="entry name" value="C2_dom"/>
</dbReference>
<dbReference type="SUPFAM" id="SSF55550">
    <property type="entry name" value="SH2 domain"/>
    <property type="match status" value="1"/>
</dbReference>
<dbReference type="FunFam" id="2.30.30.40:FF:000119">
    <property type="entry name" value="1-phosphatidylinositol 4,5-bisphosphate phosphodiesterase gamma"/>
    <property type="match status" value="1"/>
</dbReference>
<sequence length="1050" mass="121031">MKTLSICATSEKERDDWVKGLRSLTHDTINASYPVRMERWLWKEFYRMTSEKENVNVKDIRAFLPQVNCQIPKTRLQEIFSEVNNRSVGELSFDEFASLCNKLTYDEKIFGSFFSKYSSEENTITLSNFKAFLAQQGDSDLLIANFMRDFTRDPRQNNFDQDYEKGFFCDKEFINYLFSHHNELFDPQHKSVNQDMTQPLSSYWIASSHNTYLTGDQLKSPSSCDAYARCLMQGCRCVELDCWDGSDGTPLIYHGLLGMTLTSKISFLDVVKTIKEYAFVTSSYPVILSIENHCSLPQQLKMVEIYEEVFGSMLLKSPIELDDISMLPSPHDLQGKIIIKNKKLPENSGTCTSPSVSPKNVENIRIKSRVVTSQTGKRKKDFQLKNGGPFFDSLCSLVDYYKTNPYEAPNFKVYFDKPVPHLRTHVGKNWFYPNIGQAEAVELLRKIPTSGAFLVRSSDNDPDLFTISFRTETEIKHCRIKKDGRLFMIGKAQFVSLVALISHYEKNPLYKQVYLRFPVTEEAIRHYEKVIKFSCLCNIPCQLNISVKTLQTYNARRKDELSFPKDAIIKNVKKVDTDWWRGDYGKKYQCLFMASYTEEIDYDEGIRHEEENSTIHGSSESEQTDEGGVIPRWIVLVKLASETEKIELGVESRENALNWANAISGCEMEPPFDEQENNDTIQFSEVENKYSIAKGLSDIIVYCQATHFNQERILSKGRNPCEMSSFCEPEKLMTQQEYQFFLWYHQVMLSRIYPAGKRIDSSNYNPVPFWNVGSQLVALNYQTPDRSMQLNEARFLQNGKCGYVLKPSYLREYSSDYKPSSVCSLTDETAVSFVVMIISARHLIYRPNGLTTSLGVVSPFVEIEIIGCDEDMKSSNKHTTKTITDNGFNPFWDESFQFHVSRPSLAFLRFVVYDSDSFSDSRFIAQATYPLSCIRRGFRSVPLNNDFNDLLEMSSLLIFLDYNKPEQVLFCKLATKIFKTLPKLTIVTNIEKIISQEKHILLNTGYSKLLQKEKTIRFCELQTQKSEAEIGEIEPAVKEARTEFHGTEFR</sequence>
<dbReference type="InterPro" id="IPR011992">
    <property type="entry name" value="EF-hand-dom_pair"/>
</dbReference>
<reference evidence="12 13" key="1">
    <citation type="journal article" date="2011" name="Science">
        <title>The ecoresponsive genome of Daphnia pulex.</title>
        <authorList>
            <person name="Colbourne J.K."/>
            <person name="Pfrender M.E."/>
            <person name="Gilbert D."/>
            <person name="Thomas W.K."/>
            <person name="Tucker A."/>
            <person name="Oakley T.H."/>
            <person name="Tokishita S."/>
            <person name="Aerts A."/>
            <person name="Arnold G.J."/>
            <person name="Basu M.K."/>
            <person name="Bauer D.J."/>
            <person name="Caceres C.E."/>
            <person name="Carmel L."/>
            <person name="Casola C."/>
            <person name="Choi J.H."/>
            <person name="Detter J.C."/>
            <person name="Dong Q."/>
            <person name="Dusheyko S."/>
            <person name="Eads B.D."/>
            <person name="Frohlich T."/>
            <person name="Geiler-Samerotte K.A."/>
            <person name="Gerlach D."/>
            <person name="Hatcher P."/>
            <person name="Jogdeo S."/>
            <person name="Krijgsveld J."/>
            <person name="Kriventseva E.V."/>
            <person name="Kultz D."/>
            <person name="Laforsch C."/>
            <person name="Lindquist E."/>
            <person name="Lopez J."/>
            <person name="Manak J.R."/>
            <person name="Muller J."/>
            <person name="Pangilinan J."/>
            <person name="Patwardhan R.P."/>
            <person name="Pitluck S."/>
            <person name="Pritham E.J."/>
            <person name="Rechtsteiner A."/>
            <person name="Rho M."/>
            <person name="Rogozin I.B."/>
            <person name="Sakarya O."/>
            <person name="Salamov A."/>
            <person name="Schaack S."/>
            <person name="Shapiro H."/>
            <person name="Shiga Y."/>
            <person name="Skalitzky C."/>
            <person name="Smith Z."/>
            <person name="Souvorov A."/>
            <person name="Sung W."/>
            <person name="Tang Z."/>
            <person name="Tsuchiya D."/>
            <person name="Tu H."/>
            <person name="Vos H."/>
            <person name="Wang M."/>
            <person name="Wolf Y.I."/>
            <person name="Yamagata H."/>
            <person name="Yamada T."/>
            <person name="Ye Y."/>
            <person name="Shaw J.R."/>
            <person name="Andrews J."/>
            <person name="Crease T.J."/>
            <person name="Tang H."/>
            <person name="Lucas S.M."/>
            <person name="Robertson H.M."/>
            <person name="Bork P."/>
            <person name="Koonin E.V."/>
            <person name="Zdobnov E.M."/>
            <person name="Grigoriev I.V."/>
            <person name="Lynch M."/>
            <person name="Boore J.L."/>
        </authorList>
    </citation>
    <scope>NUCLEOTIDE SEQUENCE [LARGE SCALE GENOMIC DNA]</scope>
</reference>
<dbReference type="GO" id="GO:0010634">
    <property type="term" value="P:positive regulation of epithelial cell migration"/>
    <property type="evidence" value="ECO:0000318"/>
    <property type="project" value="GO_Central"/>
</dbReference>
<keyword evidence="2" id="KW-0106">Calcium</keyword>
<dbReference type="SMART" id="SM00239">
    <property type="entry name" value="C2"/>
    <property type="match status" value="1"/>
</dbReference>
<organism evidence="12 13">
    <name type="scientific">Daphnia pulex</name>
    <name type="common">Water flea</name>
    <dbReference type="NCBI Taxonomy" id="6669"/>
    <lineage>
        <taxon>Eukaryota</taxon>
        <taxon>Metazoa</taxon>
        <taxon>Ecdysozoa</taxon>
        <taxon>Arthropoda</taxon>
        <taxon>Crustacea</taxon>
        <taxon>Branchiopoda</taxon>
        <taxon>Diplostraca</taxon>
        <taxon>Cladocera</taxon>
        <taxon>Anomopoda</taxon>
        <taxon>Daphniidae</taxon>
        <taxon>Daphnia</taxon>
    </lineage>
</organism>
<dbReference type="PROSITE" id="PS50007">
    <property type="entry name" value="PIPLC_X_DOMAIN"/>
    <property type="match status" value="1"/>
</dbReference>
<dbReference type="FunCoup" id="E9HXQ7">
    <property type="interactions" value="930"/>
</dbReference>
<dbReference type="CDD" id="cd16201">
    <property type="entry name" value="EFh_PI-PLCgamma"/>
    <property type="match status" value="1"/>
</dbReference>
<comment type="catalytic activity">
    <reaction evidence="6">
        <text>a 1,2-diacyl-sn-glycero-3-phospho-(1D-myo-inositol-4,5-bisphosphate) + H2O = 1D-myo-inositol 1,4,5-trisphosphate + a 1,2-diacyl-sn-glycerol + H(+)</text>
        <dbReference type="Rhea" id="RHEA:33179"/>
        <dbReference type="ChEBI" id="CHEBI:15377"/>
        <dbReference type="ChEBI" id="CHEBI:15378"/>
        <dbReference type="ChEBI" id="CHEBI:17815"/>
        <dbReference type="ChEBI" id="CHEBI:58456"/>
        <dbReference type="ChEBI" id="CHEBI:203600"/>
        <dbReference type="EC" id="3.1.4.11"/>
    </reaction>
</comment>
<dbReference type="InterPro" id="IPR017946">
    <property type="entry name" value="PLC-like_Pdiesterase_TIM-brl"/>
</dbReference>
<dbReference type="PROSITE" id="PS50004">
    <property type="entry name" value="C2"/>
    <property type="match status" value="1"/>
</dbReference>
<evidence type="ECO:0000256" key="3">
    <source>
        <dbReference type="ARBA" id="ARBA00023224"/>
    </source>
</evidence>
<dbReference type="Gene3D" id="2.30.30.40">
    <property type="entry name" value="SH3 Domains"/>
    <property type="match status" value="1"/>
</dbReference>
<feature type="domain" description="C2" evidence="10">
    <location>
        <begin position="807"/>
        <end position="945"/>
    </location>
</feature>
<dbReference type="Pfam" id="PF00017">
    <property type="entry name" value="SH2"/>
    <property type="match status" value="1"/>
</dbReference>
<dbReference type="InterPro" id="IPR000980">
    <property type="entry name" value="SH2"/>
</dbReference>
<dbReference type="GO" id="GO:0048015">
    <property type="term" value="P:phosphatidylinositol-mediated signaling"/>
    <property type="evidence" value="ECO:0000318"/>
    <property type="project" value="GO_Central"/>
</dbReference>
<accession>E9HXQ7</accession>
<keyword evidence="1 5" id="KW-0728">SH3 domain</keyword>
<dbReference type="GO" id="GO:0032587">
    <property type="term" value="C:ruffle membrane"/>
    <property type="evidence" value="ECO:0000318"/>
    <property type="project" value="GO_Central"/>
</dbReference>
<name>E9HXQ7_DAPPU</name>
<evidence type="ECO:0000256" key="4">
    <source>
        <dbReference type="PROSITE-ProRule" id="PRU00191"/>
    </source>
</evidence>
<dbReference type="OrthoDB" id="269822at2759"/>
<evidence type="ECO:0000256" key="2">
    <source>
        <dbReference type="ARBA" id="ARBA00022837"/>
    </source>
</evidence>
<dbReference type="CDD" id="cd11825">
    <property type="entry name" value="SH3_PLCgamma"/>
    <property type="match status" value="1"/>
</dbReference>
<evidence type="ECO:0000313" key="13">
    <source>
        <dbReference type="Proteomes" id="UP000000305"/>
    </source>
</evidence>
<dbReference type="PhylomeDB" id="E9HXQ7"/>
<dbReference type="GO" id="GO:0048468">
    <property type="term" value="P:cell development"/>
    <property type="evidence" value="ECO:0007669"/>
    <property type="project" value="UniProtKB-ARBA"/>
</dbReference>
<evidence type="ECO:0000256" key="6">
    <source>
        <dbReference type="RuleBase" id="RU361133"/>
    </source>
</evidence>
<dbReference type="Pfam" id="PF23583">
    <property type="entry name" value="EF_HAND_2_PLCG"/>
    <property type="match status" value="1"/>
</dbReference>
<gene>
    <name evidence="12" type="ORF">DAPPUDRAFT_204745</name>
</gene>
<keyword evidence="6" id="KW-0442">Lipid degradation</keyword>
<dbReference type="PANTHER" id="PTHR10336:SF159">
    <property type="entry name" value="1-PHOSPHATIDYLINOSITOL 4,5-BISPHOSPHATE PHOSPHODIESTERASE GAMMA"/>
    <property type="match status" value="1"/>
</dbReference>
<feature type="domain" description="PI-PLC Y-box" evidence="11">
    <location>
        <begin position="696"/>
        <end position="811"/>
    </location>
</feature>
<dbReference type="InterPro" id="IPR036028">
    <property type="entry name" value="SH3-like_dom_sf"/>
</dbReference>
<keyword evidence="6" id="KW-0378">Hydrolase</keyword>
<dbReference type="HOGENOM" id="CLU_002738_5_0_1"/>
<evidence type="ECO:0000259" key="10">
    <source>
        <dbReference type="PROSITE" id="PS50004"/>
    </source>
</evidence>
<dbReference type="GO" id="GO:0051209">
    <property type="term" value="P:release of sequestered calcium ion into cytosol"/>
    <property type="evidence" value="ECO:0000318"/>
    <property type="project" value="GO_Central"/>
</dbReference>
<dbReference type="PRINTS" id="PR00401">
    <property type="entry name" value="SH2DOMAIN"/>
</dbReference>
<dbReference type="SMART" id="SM00326">
    <property type="entry name" value="SH3"/>
    <property type="match status" value="1"/>
</dbReference>
<dbReference type="InterPro" id="IPR001452">
    <property type="entry name" value="SH3_domain"/>
</dbReference>
<dbReference type="KEGG" id="dpx:DAPPUDRAFT_204745"/>
<dbReference type="Pfam" id="PF00388">
    <property type="entry name" value="PI-PLC-X"/>
    <property type="match status" value="1"/>
</dbReference>
<dbReference type="InParanoid" id="E9HXQ7"/>
<dbReference type="InterPro" id="IPR035892">
    <property type="entry name" value="C2_domain_sf"/>
</dbReference>
<feature type="domain" description="PH" evidence="9">
    <location>
        <begin position="1"/>
        <end position="26"/>
    </location>
</feature>
<evidence type="ECO:0000256" key="5">
    <source>
        <dbReference type="PROSITE-ProRule" id="PRU00192"/>
    </source>
</evidence>
<dbReference type="InterPro" id="IPR057061">
    <property type="entry name" value="PLCG_EF-hand_2"/>
</dbReference>
<protein>
    <recommendedName>
        <fullName evidence="6">Phosphoinositide phospholipase C</fullName>
        <ecNumber evidence="6">3.1.4.11</ecNumber>
    </recommendedName>
</protein>
<dbReference type="SMART" id="SM00148">
    <property type="entry name" value="PLCXc"/>
    <property type="match status" value="1"/>
</dbReference>
<dbReference type="PROSITE" id="PS50008">
    <property type="entry name" value="PIPLC_Y_DOMAIN"/>
    <property type="match status" value="1"/>
</dbReference>
<dbReference type="SUPFAM" id="SSF49562">
    <property type="entry name" value="C2 domain (Calcium/lipid-binding domain, CaLB)"/>
    <property type="match status" value="1"/>
</dbReference>
<dbReference type="GO" id="GO:0046488">
    <property type="term" value="P:phosphatidylinositol metabolic process"/>
    <property type="evidence" value="ECO:0000318"/>
    <property type="project" value="GO_Central"/>
</dbReference>
<dbReference type="SUPFAM" id="SSF50044">
    <property type="entry name" value="SH3-domain"/>
    <property type="match status" value="1"/>
</dbReference>
<dbReference type="CDD" id="cd00275">
    <property type="entry name" value="C2_PLC_like"/>
    <property type="match status" value="1"/>
</dbReference>
<keyword evidence="13" id="KW-1185">Reference proteome</keyword>
<dbReference type="InterPro" id="IPR056586">
    <property type="entry name" value="EF-hand_PLCG1"/>
</dbReference>
<dbReference type="InterPro" id="IPR001711">
    <property type="entry name" value="PLipase_C_Pinositol-sp_Y"/>
</dbReference>
<dbReference type="Pfam" id="PF23329">
    <property type="entry name" value="EF_HAND_1_PLCG"/>
    <property type="match status" value="1"/>
</dbReference>
<evidence type="ECO:0000259" key="7">
    <source>
        <dbReference type="PROSITE" id="PS50001"/>
    </source>
</evidence>